<organism evidence="2">
    <name type="scientific">Solanum chacoense</name>
    <name type="common">Chaco potato</name>
    <dbReference type="NCBI Taxonomy" id="4108"/>
    <lineage>
        <taxon>Eukaryota</taxon>
        <taxon>Viridiplantae</taxon>
        <taxon>Streptophyta</taxon>
        <taxon>Embryophyta</taxon>
        <taxon>Tracheophyta</taxon>
        <taxon>Spermatophyta</taxon>
        <taxon>Magnoliopsida</taxon>
        <taxon>eudicotyledons</taxon>
        <taxon>Gunneridae</taxon>
        <taxon>Pentapetalae</taxon>
        <taxon>asterids</taxon>
        <taxon>lamiids</taxon>
        <taxon>Solanales</taxon>
        <taxon>Solanaceae</taxon>
        <taxon>Solanoideae</taxon>
        <taxon>Solaneae</taxon>
        <taxon>Solanum</taxon>
    </lineage>
</organism>
<proteinExistence type="predicted"/>
<name>A0A0V0H027_SOLCH</name>
<dbReference type="AlphaFoldDB" id="A0A0V0H027"/>
<evidence type="ECO:0000259" key="1">
    <source>
        <dbReference type="Pfam" id="PF13966"/>
    </source>
</evidence>
<sequence>MTKLFNEEVCSHVQQTIGTVYELEDWDKSWWIPNSTRKFSVGCAWELMGESREPQELMMNIWEKGIPFKVSFLLWRLWKLRIPMGKSW</sequence>
<dbReference type="Pfam" id="PF13966">
    <property type="entry name" value="zf-RVT"/>
    <property type="match status" value="1"/>
</dbReference>
<dbReference type="InterPro" id="IPR026960">
    <property type="entry name" value="RVT-Znf"/>
</dbReference>
<evidence type="ECO:0000313" key="2">
    <source>
        <dbReference type="EMBL" id="JAP13056.1"/>
    </source>
</evidence>
<protein>
    <submittedName>
        <fullName evidence="2">Putative ovule protein</fullName>
    </submittedName>
</protein>
<feature type="domain" description="Reverse transcriptase zinc-binding" evidence="1">
    <location>
        <begin position="39"/>
        <end position="85"/>
    </location>
</feature>
<accession>A0A0V0H027</accession>
<dbReference type="EMBL" id="GEDG01028621">
    <property type="protein sequence ID" value="JAP13056.1"/>
    <property type="molecule type" value="Transcribed_RNA"/>
</dbReference>
<reference evidence="2" key="1">
    <citation type="submission" date="2015-12" db="EMBL/GenBank/DDBJ databases">
        <title>Gene expression during late stages of embryo sac development: a critical building block for successful pollen-pistil interactions.</title>
        <authorList>
            <person name="Liu Y."/>
            <person name="Joly V."/>
            <person name="Sabar M."/>
            <person name="Matton D.P."/>
        </authorList>
    </citation>
    <scope>NUCLEOTIDE SEQUENCE</scope>
</reference>